<dbReference type="KEGG" id="kng:KNAG_0G01470"/>
<dbReference type="GO" id="GO:0006488">
    <property type="term" value="P:dolichol-linked oligosaccharide biosynthetic process"/>
    <property type="evidence" value="ECO:0007669"/>
    <property type="project" value="InterPro"/>
</dbReference>
<feature type="transmembrane region" description="Helical" evidence="10">
    <location>
        <begin position="195"/>
        <end position="213"/>
    </location>
</feature>
<feature type="transmembrane region" description="Helical" evidence="10">
    <location>
        <begin position="423"/>
        <end position="443"/>
    </location>
</feature>
<protein>
    <recommendedName>
        <fullName evidence="8 10">Man(5)GlcNAc(2)-PP-dolichol translocation protein RFT1</fullName>
    </recommendedName>
</protein>
<dbReference type="GO" id="GO:0034202">
    <property type="term" value="F:glycolipid floppase activity"/>
    <property type="evidence" value="ECO:0007669"/>
    <property type="project" value="EnsemblFungi"/>
</dbReference>
<dbReference type="Pfam" id="PF04506">
    <property type="entry name" value="Rft-1"/>
    <property type="match status" value="1"/>
</dbReference>
<evidence type="ECO:0000256" key="7">
    <source>
        <dbReference type="ARBA" id="ARBA00023136"/>
    </source>
</evidence>
<dbReference type="eggNOG" id="KOG2864">
    <property type="taxonomic scope" value="Eukaryota"/>
</dbReference>
<reference evidence="11 12" key="1">
    <citation type="journal article" date="2011" name="Proc. Natl. Acad. Sci. U.S.A.">
        <title>Evolutionary erosion of yeast sex chromosomes by mating-type switching accidents.</title>
        <authorList>
            <person name="Gordon J.L."/>
            <person name="Armisen D."/>
            <person name="Proux-Wera E."/>
            <person name="Oheigeartaigh S.S."/>
            <person name="Byrne K.P."/>
            <person name="Wolfe K.H."/>
        </authorList>
    </citation>
    <scope>NUCLEOTIDE SEQUENCE [LARGE SCALE GENOMIC DNA]</scope>
    <source>
        <strain evidence="12">ATCC MYA-139 / BCRC 22969 / CBS 8797 / CCRC 22969 / KCTC 17520 / NBRC 10181 / NCYC 3082</strain>
    </source>
</reference>
<dbReference type="GO" id="GO:0005789">
    <property type="term" value="C:endoplasmic reticulum membrane"/>
    <property type="evidence" value="ECO:0007669"/>
    <property type="project" value="UniProtKB-SubCell"/>
</dbReference>
<evidence type="ECO:0000256" key="9">
    <source>
        <dbReference type="ARBA" id="ARBA00045912"/>
    </source>
</evidence>
<dbReference type="RefSeq" id="XP_022465451.1">
    <property type="nucleotide sequence ID" value="XM_022609013.1"/>
</dbReference>
<reference evidence="12" key="2">
    <citation type="submission" date="2012-08" db="EMBL/GenBank/DDBJ databases">
        <title>Genome sequence of Kazachstania naganishii.</title>
        <authorList>
            <person name="Gordon J.L."/>
            <person name="Armisen D."/>
            <person name="Proux-Wera E."/>
            <person name="OhEigeartaigh S.S."/>
            <person name="Byrne K.P."/>
            <person name="Wolfe K.H."/>
        </authorList>
    </citation>
    <scope>NUCLEOTIDE SEQUENCE [LARGE SCALE GENOMIC DNA]</scope>
    <source>
        <strain evidence="12">ATCC MYA-139 / BCRC 22969 / CBS 8797 / CCRC 22969 / KCTC 17520 / NBRC 10181 / NCYC 3082</strain>
    </source>
</reference>
<dbReference type="HOGENOM" id="CLU_023360_3_1_1"/>
<feature type="transmembrane region" description="Helical" evidence="10">
    <location>
        <begin position="455"/>
        <end position="474"/>
    </location>
</feature>
<dbReference type="STRING" id="1071383.J7R8K9"/>
<evidence type="ECO:0000256" key="8">
    <source>
        <dbReference type="ARBA" id="ARBA00044793"/>
    </source>
</evidence>
<comment type="similarity">
    <text evidence="3 10">Belongs to the RFT1 family.</text>
</comment>
<comment type="pathway">
    <text evidence="2">Protein modification; protein glycosylation.</text>
</comment>
<feature type="transmembrane region" description="Helical" evidence="10">
    <location>
        <begin position="159"/>
        <end position="183"/>
    </location>
</feature>
<dbReference type="GeneID" id="34526929"/>
<dbReference type="OrthoDB" id="9979195at2759"/>
<keyword evidence="12" id="KW-1185">Reference proteome</keyword>
<keyword evidence="5 10" id="KW-0256">Endoplasmic reticulum</keyword>
<evidence type="ECO:0000313" key="11">
    <source>
        <dbReference type="EMBL" id="CCK71205.1"/>
    </source>
</evidence>
<comment type="subcellular location">
    <subcellularLocation>
        <location evidence="1 10">Endoplasmic reticulum membrane</location>
        <topology evidence="1 10">Multi-pass membrane protein</topology>
    </subcellularLocation>
</comment>
<feature type="transmembrane region" description="Helical" evidence="10">
    <location>
        <begin position="525"/>
        <end position="547"/>
    </location>
</feature>
<feature type="transmembrane region" description="Helical" evidence="10">
    <location>
        <begin position="553"/>
        <end position="572"/>
    </location>
</feature>
<dbReference type="InterPro" id="IPR007594">
    <property type="entry name" value="RFT1"/>
</dbReference>
<gene>
    <name evidence="11" type="primary">KNAG0G01470</name>
    <name evidence="11" type="ordered locus">KNAG_0G01470</name>
</gene>
<keyword evidence="7 10" id="KW-0472">Membrane</keyword>
<dbReference type="OMA" id="WPGKLFG"/>
<evidence type="ECO:0000256" key="6">
    <source>
        <dbReference type="ARBA" id="ARBA00022989"/>
    </source>
</evidence>
<dbReference type="Proteomes" id="UP000006310">
    <property type="component" value="Chromosome 7"/>
</dbReference>
<feature type="transmembrane region" description="Helical" evidence="10">
    <location>
        <begin position="59"/>
        <end position="78"/>
    </location>
</feature>
<evidence type="ECO:0000256" key="4">
    <source>
        <dbReference type="ARBA" id="ARBA00022692"/>
    </source>
</evidence>
<feature type="transmembrane region" description="Helical" evidence="10">
    <location>
        <begin position="480"/>
        <end position="504"/>
    </location>
</feature>
<feature type="transmembrane region" description="Helical" evidence="10">
    <location>
        <begin position="129"/>
        <end position="147"/>
    </location>
</feature>
<evidence type="ECO:0000256" key="1">
    <source>
        <dbReference type="ARBA" id="ARBA00004477"/>
    </source>
</evidence>
<feature type="transmembrane region" description="Helical" evidence="10">
    <location>
        <begin position="233"/>
        <end position="258"/>
    </location>
</feature>
<keyword evidence="6 10" id="KW-1133">Transmembrane helix</keyword>
<organism evidence="11 12">
    <name type="scientific">Huiozyma naganishii (strain ATCC MYA-139 / BCRC 22969 / CBS 8797 / KCTC 17520 / NBRC 10181 / NCYC 3082 / Yp74L-3)</name>
    <name type="common">Yeast</name>
    <name type="synonym">Kazachstania naganishii</name>
    <dbReference type="NCBI Taxonomy" id="1071383"/>
    <lineage>
        <taxon>Eukaryota</taxon>
        <taxon>Fungi</taxon>
        <taxon>Dikarya</taxon>
        <taxon>Ascomycota</taxon>
        <taxon>Saccharomycotina</taxon>
        <taxon>Saccharomycetes</taxon>
        <taxon>Saccharomycetales</taxon>
        <taxon>Saccharomycetaceae</taxon>
        <taxon>Huiozyma</taxon>
    </lineage>
</organism>
<feature type="transmembrane region" description="Helical" evidence="10">
    <location>
        <begin position="386"/>
        <end position="411"/>
    </location>
</feature>
<dbReference type="AlphaFoldDB" id="J7R8K9"/>
<evidence type="ECO:0000256" key="10">
    <source>
        <dbReference type="RuleBase" id="RU365067"/>
    </source>
</evidence>
<dbReference type="EMBL" id="HE978320">
    <property type="protein sequence ID" value="CCK71205.1"/>
    <property type="molecule type" value="Genomic_DNA"/>
</dbReference>
<dbReference type="PANTHER" id="PTHR13117">
    <property type="entry name" value="ENDOPLASMIC RETICULUM MULTISPAN TRANSMEMBRANE PROTEIN-RELATED"/>
    <property type="match status" value="1"/>
</dbReference>
<comment type="function">
    <text evidence="9 10">Intramembrane glycolipid transporter that operates in the biosynthetic pathway of dolichol-linked oligosaccharides, the glycan precursors employed in protein asparagine (N)-glycosylation. The sequential addition of sugars to dolichol pyrophosphate produces dolichol-linked oligosaccharides containing fourteen sugars, including two GlcNAcs, nine mannoses and three glucoses. Once assembled, the oligosaccharide is transferred from the lipid to nascent proteins by oligosaccharyltransferases. The assembly of dolichol-linked oligosaccharides begins on the cytosolic side of the endoplasmic reticulum membrane and finishes in its lumen. RFT1 could mediate the translocation of the cytosolically oriented intermediate DolPP-GlcNAc2Man5, produced by ALG11, into the ER lumen where dolichol-linked oligosaccharides assembly continues. However, the intramembrane lipid transporter activity could not be confirmed in vitro.</text>
</comment>
<name>J7R8K9_HUIN7</name>
<sequence length="593" mass="67743">MEKQVQLHTEDTPGVLPSSSEQILALSTKGATFLMFGQLFTKLVSFALNSVLIRHLSPRIFGITSFLEFILGTTLFFSREAMRLSILRISSTHNNDGDDGNGVGDDRNKWENRDADRTVLQTAVNFSHVAMYIGIPLSLILTTWQYRNINEYFVQLPHFTMSICIIWAACILELMCEPFLVVTQIAMDYAKRSKLESIAVTMGCVTNFLIVIYCENHNVLLDADDEVTRESIAILAFSLGKLVHSLTLLAGYLVDFWANWKPKQLFRFRLTRIKSTNVKDSYYFDPKIMEHFKKVYFQLCFKHLLTEGDKLIINSMCTIEEQGIYSLLSNYGSLITRLLFHPIEESLRLFLARLLSTVAPQGTTTHLKASPHLKLSMVVLTNLTKFYLYLSLMIVVFGPLNSSFVLQFLIGSKWSTTSVLDTIRVYCFYLPFLALNGIFEAFFQSVASGDQILRHSYFMMTFSSVFLLSCWFLISQLHWSINGLIISNIVNMSLRITYCSIFIAKFYNKLHSSTNTTARDLITFNFSNLLVISALAATISILNYSLIGNVKNFQQFFTNVLFAIVLLSAILLKERATIRQFWNKRKLEDIKNV</sequence>
<keyword evidence="4 10" id="KW-0812">Transmembrane</keyword>
<keyword evidence="10" id="KW-0813">Transport</keyword>
<evidence type="ECO:0000256" key="5">
    <source>
        <dbReference type="ARBA" id="ARBA00022824"/>
    </source>
</evidence>
<evidence type="ECO:0000313" key="12">
    <source>
        <dbReference type="Proteomes" id="UP000006310"/>
    </source>
</evidence>
<evidence type="ECO:0000256" key="3">
    <source>
        <dbReference type="ARBA" id="ARBA00010288"/>
    </source>
</evidence>
<accession>J7R8K9</accession>
<proteinExistence type="inferred from homology"/>
<evidence type="ECO:0000256" key="2">
    <source>
        <dbReference type="ARBA" id="ARBA00004922"/>
    </source>
</evidence>
<dbReference type="PANTHER" id="PTHR13117:SF5">
    <property type="entry name" value="PROTEIN RFT1 HOMOLOG"/>
    <property type="match status" value="1"/>
</dbReference>